<evidence type="ECO:0000256" key="3">
    <source>
        <dbReference type="ARBA" id="ARBA00023295"/>
    </source>
</evidence>
<dbReference type="InterPro" id="IPR006626">
    <property type="entry name" value="PbH1"/>
</dbReference>
<dbReference type="PANTHER" id="PTHR31339">
    <property type="entry name" value="PECTIN LYASE-RELATED"/>
    <property type="match status" value="1"/>
</dbReference>
<proteinExistence type="inferred from homology"/>
<dbReference type="GO" id="GO:0016787">
    <property type="term" value="F:hydrolase activity"/>
    <property type="evidence" value="ECO:0007669"/>
    <property type="project" value="UniProtKB-KW"/>
</dbReference>
<dbReference type="Proteomes" id="UP000634667">
    <property type="component" value="Unassembled WGS sequence"/>
</dbReference>
<organism evidence="5 6">
    <name type="scientific">Alishewanella tabrizica</name>
    <dbReference type="NCBI Taxonomy" id="671278"/>
    <lineage>
        <taxon>Bacteria</taxon>
        <taxon>Pseudomonadati</taxon>
        <taxon>Pseudomonadota</taxon>
        <taxon>Gammaproteobacteria</taxon>
        <taxon>Alteromonadales</taxon>
        <taxon>Alteromonadaceae</taxon>
        <taxon>Alishewanella</taxon>
    </lineage>
</organism>
<dbReference type="EMBL" id="BMYR01000002">
    <property type="protein sequence ID" value="GGW53207.1"/>
    <property type="molecule type" value="Genomic_DNA"/>
</dbReference>
<protein>
    <submittedName>
        <fullName evidence="5">Glycoside hydrolase</fullName>
    </submittedName>
</protein>
<sequence length="486" mass="53160">MTDLIKRNSVKTLGLLSAGLGLLSVSGCQTLPALRHDDSPANLKDTEDLAKWQEADNIIAAIKPTQFPAQDFVITAYGASTAVGVDNTAAIKAAIAACAAAGGGRVVVPAGRFETGAIHLQSNVNLHLHDDAVLSFYTDAKHYLPYVMTRWEGVELMGYSPLIYAYQQENIAITGKGILEGNGSITAWWPWKGDWERRNWEYDANVDQVKTRAPLFAMAEQGAPVATRSFNENYLRPPFIQPYACKRVLIEGVTIRNSPFWLINPVLSEDVIVRSVNCVSHGPNSDGCNPESSNRVLIENCLFDTGDDCIALKSGRNNDGRRLATPVQNVVIQDCIMRSGHGGVVMGSEISGGARNIFARRCRMSSPNLARGIRIKTNSVRGGLIENVYVRDIEIGQVRDAIVINFYYEEGDAGNFMPEVRNLHISNLTVQKAQRAFELRGFERAPISGVTLHHVHFKQVASVGVLENIAGIDQLDLSLNGKPFSI</sequence>
<dbReference type="PROSITE" id="PS51257">
    <property type="entry name" value="PROKAR_LIPOPROTEIN"/>
    <property type="match status" value="1"/>
</dbReference>
<dbReference type="InterPro" id="IPR000743">
    <property type="entry name" value="Glyco_hydro_28"/>
</dbReference>
<gene>
    <name evidence="5" type="ORF">GCM10008111_06690</name>
</gene>
<dbReference type="InterPro" id="IPR051801">
    <property type="entry name" value="GH28_Enzymes"/>
</dbReference>
<dbReference type="PANTHER" id="PTHR31339:SF9">
    <property type="entry name" value="PLASMIN AND FIBRONECTIN-BINDING PROTEIN A"/>
    <property type="match status" value="1"/>
</dbReference>
<reference evidence="6" key="1">
    <citation type="journal article" date="2019" name="Int. J. Syst. Evol. Microbiol.">
        <title>The Global Catalogue of Microorganisms (GCM) 10K type strain sequencing project: providing services to taxonomists for standard genome sequencing and annotation.</title>
        <authorList>
            <consortium name="The Broad Institute Genomics Platform"/>
            <consortium name="The Broad Institute Genome Sequencing Center for Infectious Disease"/>
            <person name="Wu L."/>
            <person name="Ma J."/>
        </authorList>
    </citation>
    <scope>NUCLEOTIDE SEQUENCE [LARGE SCALE GENOMIC DNA]</scope>
    <source>
        <strain evidence="6">KCTC 23723</strain>
    </source>
</reference>
<dbReference type="InterPro" id="IPR012334">
    <property type="entry name" value="Pectin_lyas_fold"/>
</dbReference>
<dbReference type="PROSITE" id="PS00502">
    <property type="entry name" value="POLYGALACTURONASE"/>
    <property type="match status" value="1"/>
</dbReference>
<evidence type="ECO:0000256" key="4">
    <source>
        <dbReference type="RuleBase" id="RU361169"/>
    </source>
</evidence>
<keyword evidence="6" id="KW-1185">Reference proteome</keyword>
<dbReference type="SUPFAM" id="SSF51126">
    <property type="entry name" value="Pectin lyase-like"/>
    <property type="match status" value="1"/>
</dbReference>
<dbReference type="InterPro" id="IPR011050">
    <property type="entry name" value="Pectin_lyase_fold/virulence"/>
</dbReference>
<evidence type="ECO:0000313" key="5">
    <source>
        <dbReference type="EMBL" id="GGW53207.1"/>
    </source>
</evidence>
<evidence type="ECO:0000313" key="6">
    <source>
        <dbReference type="Proteomes" id="UP000634667"/>
    </source>
</evidence>
<dbReference type="RefSeq" id="WP_189480491.1">
    <property type="nucleotide sequence ID" value="NZ_BMYR01000002.1"/>
</dbReference>
<dbReference type="Pfam" id="PF00295">
    <property type="entry name" value="Glyco_hydro_28"/>
    <property type="match status" value="1"/>
</dbReference>
<dbReference type="Gene3D" id="2.160.20.10">
    <property type="entry name" value="Single-stranded right-handed beta-helix, Pectin lyase-like"/>
    <property type="match status" value="1"/>
</dbReference>
<comment type="caution">
    <text evidence="5">The sequence shown here is derived from an EMBL/GenBank/DDBJ whole genome shotgun (WGS) entry which is preliminary data.</text>
</comment>
<dbReference type="SMART" id="SM00710">
    <property type="entry name" value="PbH1"/>
    <property type="match status" value="5"/>
</dbReference>
<evidence type="ECO:0000256" key="1">
    <source>
        <dbReference type="ARBA" id="ARBA00008834"/>
    </source>
</evidence>
<comment type="similarity">
    <text evidence="1 4">Belongs to the glycosyl hydrolase 28 family.</text>
</comment>
<keyword evidence="2 4" id="KW-0378">Hydrolase</keyword>
<evidence type="ECO:0000256" key="2">
    <source>
        <dbReference type="ARBA" id="ARBA00022801"/>
    </source>
</evidence>
<keyword evidence="3 4" id="KW-0326">Glycosidase</keyword>
<accession>A0ABQ2WG83</accession>
<name>A0ABQ2WG83_9ALTE</name>